<dbReference type="InterPro" id="IPR025392">
    <property type="entry name" value="DUF4124"/>
</dbReference>
<gene>
    <name evidence="3" type="ORF">D3872_23820</name>
</gene>
<feature type="chain" id="PRO_5019501300" evidence="1">
    <location>
        <begin position="17"/>
        <end position="39"/>
    </location>
</feature>
<feature type="signal peptide" evidence="1">
    <location>
        <begin position="1"/>
        <end position="16"/>
    </location>
</feature>
<comment type="caution">
    <text evidence="3">The sequence shown here is derived from an EMBL/GenBank/DDBJ whole genome shotgun (WGS) entry which is preliminary data.</text>
</comment>
<evidence type="ECO:0000313" key="4">
    <source>
        <dbReference type="Proteomes" id="UP000284006"/>
    </source>
</evidence>
<protein>
    <submittedName>
        <fullName evidence="3">DUF4124 domain-containing protein</fullName>
    </submittedName>
</protein>
<dbReference type="Pfam" id="PF13511">
    <property type="entry name" value="DUF4124"/>
    <property type="match status" value="1"/>
</dbReference>
<dbReference type="AlphaFoldDB" id="A0A418X7J8"/>
<evidence type="ECO:0000256" key="1">
    <source>
        <dbReference type="SAM" id="SignalP"/>
    </source>
</evidence>
<proteinExistence type="predicted"/>
<feature type="non-terminal residue" evidence="3">
    <location>
        <position position="39"/>
    </location>
</feature>
<dbReference type="Proteomes" id="UP000284006">
    <property type="component" value="Unassembled WGS sequence"/>
</dbReference>
<evidence type="ECO:0000313" key="3">
    <source>
        <dbReference type="EMBL" id="RJG08459.1"/>
    </source>
</evidence>
<accession>A0A418X7J8</accession>
<dbReference type="OrthoDB" id="8853421at2"/>
<dbReference type="EMBL" id="QYUP01000189">
    <property type="protein sequence ID" value="RJG08459.1"/>
    <property type="molecule type" value="Genomic_DNA"/>
</dbReference>
<feature type="domain" description="DUF4124" evidence="2">
    <location>
        <begin position="7"/>
        <end position="38"/>
    </location>
</feature>
<name>A0A418X7J8_9BURK</name>
<evidence type="ECO:0000259" key="2">
    <source>
        <dbReference type="Pfam" id="PF13511"/>
    </source>
</evidence>
<reference evidence="3 4" key="1">
    <citation type="submission" date="2018-09" db="EMBL/GenBank/DDBJ databases">
        <authorList>
            <person name="Zhu H."/>
        </authorList>
    </citation>
    <scope>NUCLEOTIDE SEQUENCE [LARGE SCALE GENOMIC DNA]</scope>
    <source>
        <strain evidence="3 4">K1S02-61</strain>
    </source>
</reference>
<keyword evidence="4" id="KW-1185">Reference proteome</keyword>
<sequence>MILAAAICLASVPAAAQSIYKCTSGGKVTYTENPCAAGH</sequence>
<keyword evidence="1" id="KW-0732">Signal</keyword>
<organism evidence="3 4">
    <name type="scientific">Massilia cavernae</name>
    <dbReference type="NCBI Taxonomy" id="2320864"/>
    <lineage>
        <taxon>Bacteria</taxon>
        <taxon>Pseudomonadati</taxon>
        <taxon>Pseudomonadota</taxon>
        <taxon>Betaproteobacteria</taxon>
        <taxon>Burkholderiales</taxon>
        <taxon>Oxalobacteraceae</taxon>
        <taxon>Telluria group</taxon>
        <taxon>Massilia</taxon>
    </lineage>
</organism>